<evidence type="ECO:0000313" key="3">
    <source>
        <dbReference type="Proteomes" id="UP000005268"/>
    </source>
</evidence>
<keyword evidence="1" id="KW-1133">Transmembrane helix</keyword>
<accession>I3UPE8</accession>
<reference evidence="2 3" key="1">
    <citation type="journal article" date="2012" name="J. Bacteriol.">
        <title>Complete Genome Sequence of the Naphthalene-Degrading Pseudomonas putida Strain ND6.</title>
        <authorList>
            <person name="Li S."/>
            <person name="Zhao H."/>
            <person name="Li Y."/>
            <person name="Niu S."/>
            <person name="Cai B."/>
        </authorList>
    </citation>
    <scope>NUCLEOTIDE SEQUENCE [LARGE SCALE GENOMIC DNA]</scope>
    <source>
        <strain evidence="2 3">ND6</strain>
    </source>
</reference>
<keyword evidence="1" id="KW-0812">Transmembrane</keyword>
<dbReference type="AlphaFoldDB" id="I3UPE8"/>
<evidence type="ECO:0000313" key="2">
    <source>
        <dbReference type="EMBL" id="AFK67369.1"/>
    </source>
</evidence>
<dbReference type="KEGG" id="ppi:YSA_01084"/>
<organism evidence="2 3">
    <name type="scientific">Pseudomonas putida ND6</name>
    <dbReference type="NCBI Taxonomy" id="231023"/>
    <lineage>
        <taxon>Bacteria</taxon>
        <taxon>Pseudomonadati</taxon>
        <taxon>Pseudomonadota</taxon>
        <taxon>Gammaproteobacteria</taxon>
        <taxon>Pseudomonadales</taxon>
        <taxon>Pseudomonadaceae</taxon>
        <taxon>Pseudomonas</taxon>
    </lineage>
</organism>
<dbReference type="PATRIC" id="fig|231023.4.peg.512"/>
<name>I3UPE8_PSEPU</name>
<dbReference type="Proteomes" id="UP000005268">
    <property type="component" value="Chromosome"/>
</dbReference>
<keyword evidence="1" id="KW-0472">Membrane</keyword>
<sequence>MVKCIPITTTRGNAMGNSTKVRKADSSVDAWAILCLIVLVVVTAVYWVSHQ</sequence>
<dbReference type="HOGENOM" id="CLU_214955_0_1_6"/>
<feature type="transmembrane region" description="Helical" evidence="1">
    <location>
        <begin position="30"/>
        <end position="48"/>
    </location>
</feature>
<proteinExistence type="predicted"/>
<gene>
    <name evidence="2" type="ORF">YSA_01084</name>
</gene>
<evidence type="ECO:0000256" key="1">
    <source>
        <dbReference type="SAM" id="Phobius"/>
    </source>
</evidence>
<protein>
    <submittedName>
        <fullName evidence="2">Uncharacterized protein</fullName>
    </submittedName>
</protein>
<dbReference type="EMBL" id="CP003588">
    <property type="protein sequence ID" value="AFK67369.1"/>
    <property type="molecule type" value="Genomic_DNA"/>
</dbReference>